<dbReference type="InterPro" id="IPR007253">
    <property type="entry name" value="Cell_wall-bd_2"/>
</dbReference>
<keyword evidence="1" id="KW-0732">Signal</keyword>
<dbReference type="PANTHER" id="PTHR30032">
    <property type="entry name" value="N-ACETYLMURAMOYL-L-ALANINE AMIDASE-RELATED"/>
    <property type="match status" value="1"/>
</dbReference>
<feature type="chain" id="PRO_5022824940" evidence="1">
    <location>
        <begin position="25"/>
        <end position="611"/>
    </location>
</feature>
<dbReference type="EMBL" id="VTEI01000003">
    <property type="protein sequence ID" value="TYS17679.1"/>
    <property type="molecule type" value="Genomic_DNA"/>
</dbReference>
<dbReference type="OrthoDB" id="2690990at2"/>
<dbReference type="Gene3D" id="3.40.50.12090">
    <property type="match status" value="2"/>
</dbReference>
<sequence>MIKKFLPALLAIIVFFSGTDVLQAAEPAEGELAINQMLTEKAMLANIPPEILKAIAYQEKWIQDHQPDDEGIGLFGIHDKERFDEERLETDDAYNTDAAIELLNERWERGLNGELPRFKGANRQILEHWYFVILAYDGVSAGNYPIEMIEGNAYPNGKSYQSDIYKLMALHNDGLLTPEKPTLYSLPFKEEDFSVNGGSLIFNTMEFSLKDYSFTYSKYLFEKGDIARVKNDGWDLDLLIDSPFKSEAEKIERVSFDSEVEILEDTHYLDYVLREFAPFNQPDQSYIIPNHGTRYKVKVLDGTNRTGYLSSAALVPVVTRINGLDRYETANEIALEGWQDGADTVVIAQGNDFPDALAGAPLAAYHEAPVLLVEKGKAIREDVLQTIKALDAQKAIILGGTAAVSNQVADTLKEKGLETSRIAGGSRFETAKLIADELPETNKAVVAYGYNFPDALSIAPYAANELMPILLTDTVKKGQLPEATLEELQNKELVYIVGGTSVIPEKLVSGIHTSKTRLSGGDRYKTSEAIINHFAPAAIKEANVATGRTFADALTGALLASKRHQPLILADTNNVDEAKRIISTKGIQHLFYLGGKTANNTQHLLRTELAE</sequence>
<name>A0A5D4NUY3_9BACI</name>
<proteinExistence type="predicted"/>
<dbReference type="AlphaFoldDB" id="A0A5D4NUY3"/>
<organism evidence="2 3">
    <name type="scientific">Rossellomorea vietnamensis</name>
    <dbReference type="NCBI Taxonomy" id="218284"/>
    <lineage>
        <taxon>Bacteria</taxon>
        <taxon>Bacillati</taxon>
        <taxon>Bacillota</taxon>
        <taxon>Bacilli</taxon>
        <taxon>Bacillales</taxon>
        <taxon>Bacillaceae</taxon>
        <taxon>Rossellomorea</taxon>
    </lineage>
</organism>
<dbReference type="RefSeq" id="WP_148939013.1">
    <property type="nucleotide sequence ID" value="NZ_VTEI01000003.1"/>
</dbReference>
<protein>
    <submittedName>
        <fullName evidence="2">Cell wall-binding repeat-containing protein</fullName>
    </submittedName>
</protein>
<reference evidence="2 3" key="1">
    <citation type="submission" date="2019-08" db="EMBL/GenBank/DDBJ databases">
        <title>Bacillus genomes from the desert of Cuatro Cienegas, Coahuila.</title>
        <authorList>
            <person name="Olmedo-Alvarez G."/>
        </authorList>
    </citation>
    <scope>NUCLEOTIDE SEQUENCE [LARGE SCALE GENOMIC DNA]</scope>
    <source>
        <strain evidence="2 3">CH34_1T</strain>
    </source>
</reference>
<gene>
    <name evidence="2" type="ORF">FZC78_07405</name>
</gene>
<dbReference type="Pfam" id="PF04122">
    <property type="entry name" value="CW_binding_2"/>
    <property type="match status" value="3"/>
</dbReference>
<evidence type="ECO:0000313" key="3">
    <source>
        <dbReference type="Proteomes" id="UP000322267"/>
    </source>
</evidence>
<dbReference type="InterPro" id="IPR051922">
    <property type="entry name" value="Bact_Sporulation_Assoc"/>
</dbReference>
<dbReference type="PANTHER" id="PTHR30032:SF8">
    <property type="entry name" value="GERMINATION-SPECIFIC N-ACETYLMURAMOYL-L-ALANINE AMIDASE"/>
    <property type="match status" value="1"/>
</dbReference>
<accession>A0A5D4NUY3</accession>
<evidence type="ECO:0000313" key="2">
    <source>
        <dbReference type="EMBL" id="TYS17679.1"/>
    </source>
</evidence>
<comment type="caution">
    <text evidence="2">The sequence shown here is derived from an EMBL/GenBank/DDBJ whole genome shotgun (WGS) entry which is preliminary data.</text>
</comment>
<evidence type="ECO:0000256" key="1">
    <source>
        <dbReference type="SAM" id="SignalP"/>
    </source>
</evidence>
<feature type="signal peptide" evidence="1">
    <location>
        <begin position="1"/>
        <end position="24"/>
    </location>
</feature>
<dbReference type="Proteomes" id="UP000322267">
    <property type="component" value="Unassembled WGS sequence"/>
</dbReference>